<evidence type="ECO:0000256" key="8">
    <source>
        <dbReference type="ARBA" id="ARBA00047937"/>
    </source>
</evidence>
<evidence type="ECO:0000256" key="1">
    <source>
        <dbReference type="ARBA" id="ARBA00008226"/>
    </source>
</evidence>
<evidence type="ECO:0000313" key="9">
    <source>
        <dbReference type="EMBL" id="SVC91514.1"/>
    </source>
</evidence>
<dbReference type="Pfam" id="PF02091">
    <property type="entry name" value="tRNA-synt_2e"/>
    <property type="match status" value="1"/>
</dbReference>
<reference evidence="9" key="1">
    <citation type="submission" date="2018-05" db="EMBL/GenBank/DDBJ databases">
        <authorList>
            <person name="Lanie J.A."/>
            <person name="Ng W.-L."/>
            <person name="Kazmierczak K.M."/>
            <person name="Andrzejewski T.M."/>
            <person name="Davidsen T.M."/>
            <person name="Wayne K.J."/>
            <person name="Tettelin H."/>
            <person name="Glass J.I."/>
            <person name="Rusch D."/>
            <person name="Podicherti R."/>
            <person name="Tsui H.-C.T."/>
            <person name="Winkler M.E."/>
        </authorList>
    </citation>
    <scope>NUCLEOTIDE SEQUENCE</scope>
</reference>
<dbReference type="GO" id="GO:0006426">
    <property type="term" value="P:glycyl-tRNA aminoacylation"/>
    <property type="evidence" value="ECO:0007669"/>
    <property type="project" value="InterPro"/>
</dbReference>
<dbReference type="AlphaFoldDB" id="A0A382R1A2"/>
<dbReference type="SUPFAM" id="SSF55681">
    <property type="entry name" value="Class II aaRS and biotin synthetases"/>
    <property type="match status" value="1"/>
</dbReference>
<gene>
    <name evidence="9" type="ORF">METZ01_LOCUS344368</name>
</gene>
<accession>A0A382R1A2</accession>
<sequence length="64" mass="6927">VIENLMGASGHSSFQSLILELQGFWAEQGCVILQPYDLEVGAGTFHPATSLHSLGPKPWRAAYV</sequence>
<dbReference type="GO" id="GO:0005524">
    <property type="term" value="F:ATP binding"/>
    <property type="evidence" value="ECO:0007669"/>
    <property type="project" value="UniProtKB-KW"/>
</dbReference>
<protein>
    <recommendedName>
        <fullName evidence="2">glycine--tRNA ligase</fullName>
        <ecNumber evidence="2">6.1.1.14</ecNumber>
    </recommendedName>
</protein>
<dbReference type="PANTHER" id="PTHR30075:SF2">
    <property type="entry name" value="GLYCINE--TRNA LIGASE, CHLOROPLASTIC_MITOCHONDRIAL 2"/>
    <property type="match status" value="1"/>
</dbReference>
<dbReference type="InterPro" id="IPR006194">
    <property type="entry name" value="Gly-tRNA-synth_heterodimer"/>
</dbReference>
<feature type="non-terminal residue" evidence="9">
    <location>
        <position position="64"/>
    </location>
</feature>
<keyword evidence="3" id="KW-0436">Ligase</keyword>
<organism evidence="9">
    <name type="scientific">marine metagenome</name>
    <dbReference type="NCBI Taxonomy" id="408172"/>
    <lineage>
        <taxon>unclassified sequences</taxon>
        <taxon>metagenomes</taxon>
        <taxon>ecological metagenomes</taxon>
    </lineage>
</organism>
<evidence type="ECO:0000256" key="7">
    <source>
        <dbReference type="ARBA" id="ARBA00023146"/>
    </source>
</evidence>
<evidence type="ECO:0000256" key="2">
    <source>
        <dbReference type="ARBA" id="ARBA00012829"/>
    </source>
</evidence>
<comment type="similarity">
    <text evidence="1">Belongs to the class-II aminoacyl-tRNA synthetase family.</text>
</comment>
<dbReference type="EC" id="6.1.1.14" evidence="2"/>
<proteinExistence type="inferred from homology"/>
<dbReference type="PANTHER" id="PTHR30075">
    <property type="entry name" value="GLYCYL-TRNA SYNTHETASE"/>
    <property type="match status" value="1"/>
</dbReference>
<feature type="non-terminal residue" evidence="9">
    <location>
        <position position="1"/>
    </location>
</feature>
<dbReference type="GO" id="GO:0005829">
    <property type="term" value="C:cytosol"/>
    <property type="evidence" value="ECO:0007669"/>
    <property type="project" value="TreeGrafter"/>
</dbReference>
<keyword evidence="5" id="KW-0067">ATP-binding</keyword>
<dbReference type="InterPro" id="IPR045864">
    <property type="entry name" value="aa-tRNA-synth_II/BPL/LPL"/>
</dbReference>
<keyword evidence="4" id="KW-0547">Nucleotide-binding</keyword>
<dbReference type="PROSITE" id="PS50861">
    <property type="entry name" value="AA_TRNA_LIGASE_II_GLYAB"/>
    <property type="match status" value="1"/>
</dbReference>
<keyword evidence="7" id="KW-0030">Aminoacyl-tRNA synthetase</keyword>
<keyword evidence="6" id="KW-0648">Protein biosynthesis</keyword>
<evidence type="ECO:0000256" key="5">
    <source>
        <dbReference type="ARBA" id="ARBA00022840"/>
    </source>
</evidence>
<dbReference type="Gene3D" id="3.30.930.10">
    <property type="entry name" value="Bira Bifunctional Protein, Domain 2"/>
    <property type="match status" value="1"/>
</dbReference>
<evidence type="ECO:0000256" key="4">
    <source>
        <dbReference type="ARBA" id="ARBA00022741"/>
    </source>
</evidence>
<comment type="catalytic activity">
    <reaction evidence="8">
        <text>tRNA(Gly) + glycine + ATP = glycyl-tRNA(Gly) + AMP + diphosphate</text>
        <dbReference type="Rhea" id="RHEA:16013"/>
        <dbReference type="Rhea" id="RHEA-COMP:9664"/>
        <dbReference type="Rhea" id="RHEA-COMP:9683"/>
        <dbReference type="ChEBI" id="CHEBI:30616"/>
        <dbReference type="ChEBI" id="CHEBI:33019"/>
        <dbReference type="ChEBI" id="CHEBI:57305"/>
        <dbReference type="ChEBI" id="CHEBI:78442"/>
        <dbReference type="ChEBI" id="CHEBI:78522"/>
        <dbReference type="ChEBI" id="CHEBI:456215"/>
        <dbReference type="EC" id="6.1.1.14"/>
    </reaction>
</comment>
<dbReference type="EMBL" id="UINC01118413">
    <property type="protein sequence ID" value="SVC91514.1"/>
    <property type="molecule type" value="Genomic_DNA"/>
</dbReference>
<dbReference type="GO" id="GO:0004820">
    <property type="term" value="F:glycine-tRNA ligase activity"/>
    <property type="evidence" value="ECO:0007669"/>
    <property type="project" value="UniProtKB-EC"/>
</dbReference>
<dbReference type="InterPro" id="IPR002310">
    <property type="entry name" value="Gly-tRNA_ligase_asu"/>
</dbReference>
<name>A0A382R1A2_9ZZZZ</name>
<evidence type="ECO:0000256" key="3">
    <source>
        <dbReference type="ARBA" id="ARBA00022598"/>
    </source>
</evidence>
<evidence type="ECO:0000256" key="6">
    <source>
        <dbReference type="ARBA" id="ARBA00022917"/>
    </source>
</evidence>